<dbReference type="CDD" id="cd00154">
    <property type="entry name" value="Rab"/>
    <property type="match status" value="1"/>
</dbReference>
<dbReference type="InterPro" id="IPR027417">
    <property type="entry name" value="P-loop_NTPase"/>
</dbReference>
<dbReference type="Gene3D" id="1.10.238.10">
    <property type="entry name" value="EF-hand"/>
    <property type="match status" value="1"/>
</dbReference>
<dbReference type="SUPFAM" id="SSF47473">
    <property type="entry name" value="EF-hand"/>
    <property type="match status" value="1"/>
</dbReference>
<feature type="coiled-coil region" evidence="6">
    <location>
        <begin position="176"/>
        <end position="364"/>
    </location>
</feature>
<dbReference type="PROSITE" id="PS51420">
    <property type="entry name" value="RHO"/>
    <property type="match status" value="1"/>
</dbReference>
<evidence type="ECO:0000256" key="5">
    <source>
        <dbReference type="ARBA" id="ARBA00023288"/>
    </source>
</evidence>
<dbReference type="PRINTS" id="PR00449">
    <property type="entry name" value="RASTRNSFRMNG"/>
</dbReference>
<dbReference type="PROSITE" id="PS50222">
    <property type="entry name" value="EF_HAND_2"/>
    <property type="match status" value="1"/>
</dbReference>
<dbReference type="PROSITE" id="PS51421">
    <property type="entry name" value="RAS"/>
    <property type="match status" value="1"/>
</dbReference>
<dbReference type="SMART" id="SM00175">
    <property type="entry name" value="RAB"/>
    <property type="match status" value="1"/>
</dbReference>
<dbReference type="AlphaFoldDB" id="A0A218VED5"/>
<accession>A0A218VED5</accession>
<dbReference type="Pfam" id="PF13499">
    <property type="entry name" value="EF-hand_7"/>
    <property type="match status" value="1"/>
</dbReference>
<evidence type="ECO:0000256" key="6">
    <source>
        <dbReference type="SAM" id="Coils"/>
    </source>
</evidence>
<dbReference type="Gene3D" id="3.40.50.300">
    <property type="entry name" value="P-loop containing nucleotide triphosphate hydrolases"/>
    <property type="match status" value="1"/>
</dbReference>
<dbReference type="PANTHER" id="PTHR47977">
    <property type="entry name" value="RAS-RELATED PROTEIN RAB"/>
    <property type="match status" value="1"/>
</dbReference>
<dbReference type="GO" id="GO:0003924">
    <property type="term" value="F:GTPase activity"/>
    <property type="evidence" value="ECO:0007669"/>
    <property type="project" value="InterPro"/>
</dbReference>
<dbReference type="InterPro" id="IPR005225">
    <property type="entry name" value="Small_GTP-bd"/>
</dbReference>
<evidence type="ECO:0000259" key="8">
    <source>
        <dbReference type="PROSITE" id="PS50222"/>
    </source>
</evidence>
<dbReference type="SMART" id="SM00174">
    <property type="entry name" value="RHO"/>
    <property type="match status" value="1"/>
</dbReference>
<evidence type="ECO:0000256" key="2">
    <source>
        <dbReference type="ARBA" id="ARBA00022741"/>
    </source>
</evidence>
<dbReference type="Pfam" id="PF00071">
    <property type="entry name" value="Ras"/>
    <property type="match status" value="1"/>
</dbReference>
<keyword evidence="10" id="KW-1185">Reference proteome</keyword>
<organism evidence="9 10">
    <name type="scientific">Lonchura striata</name>
    <name type="common">white-rumped munia</name>
    <dbReference type="NCBI Taxonomy" id="40157"/>
    <lineage>
        <taxon>Eukaryota</taxon>
        <taxon>Metazoa</taxon>
        <taxon>Chordata</taxon>
        <taxon>Craniata</taxon>
        <taxon>Vertebrata</taxon>
        <taxon>Euteleostomi</taxon>
        <taxon>Archelosauria</taxon>
        <taxon>Archosauria</taxon>
        <taxon>Dinosauria</taxon>
        <taxon>Saurischia</taxon>
        <taxon>Theropoda</taxon>
        <taxon>Coelurosauria</taxon>
        <taxon>Aves</taxon>
        <taxon>Neognathae</taxon>
        <taxon>Neoaves</taxon>
        <taxon>Telluraves</taxon>
        <taxon>Australaves</taxon>
        <taxon>Passeriformes</taxon>
        <taxon>Passeroidea</taxon>
        <taxon>Estrildidae</taxon>
        <taxon>Estrildinae</taxon>
        <taxon>Lonchura</taxon>
    </lineage>
</organism>
<reference evidence="9 10" key="1">
    <citation type="submission" date="2017-05" db="EMBL/GenBank/DDBJ databases">
        <title>Genome of assembly of the Bengalese finch, Lonchura striata domestica.</title>
        <authorList>
            <person name="Colquitt B.M."/>
            <person name="Brainard M.S."/>
        </authorList>
    </citation>
    <scope>NUCLEOTIDE SEQUENCE [LARGE SCALE GENOMIC DNA]</scope>
    <source>
        <strain evidence="9">White83orange57</strain>
    </source>
</reference>
<evidence type="ECO:0000256" key="1">
    <source>
        <dbReference type="ARBA" id="ARBA00022723"/>
    </source>
</evidence>
<feature type="region of interest" description="Disordered" evidence="7">
    <location>
        <begin position="478"/>
        <end position="503"/>
    </location>
</feature>
<dbReference type="PROSITE" id="PS51417">
    <property type="entry name" value="ARF"/>
    <property type="match status" value="1"/>
</dbReference>
<gene>
    <name evidence="9" type="primary">CRACR2A_0</name>
    <name evidence="9" type="ORF">RLOC_00012038</name>
</gene>
<keyword evidence="5" id="KW-0449">Lipoprotein</keyword>
<keyword evidence="3" id="KW-0106">Calcium</keyword>
<name>A0A218VED5_9PASE</name>
<dbReference type="PROSITE" id="PS00018">
    <property type="entry name" value="EF_HAND_1"/>
    <property type="match status" value="1"/>
</dbReference>
<dbReference type="InterPro" id="IPR001806">
    <property type="entry name" value="Small_GTPase"/>
</dbReference>
<keyword evidence="1" id="KW-0479">Metal-binding</keyword>
<dbReference type="SMART" id="SM00173">
    <property type="entry name" value="RAS"/>
    <property type="match status" value="1"/>
</dbReference>
<proteinExistence type="predicted"/>
<dbReference type="PROSITE" id="PS51419">
    <property type="entry name" value="RAB"/>
    <property type="match status" value="1"/>
</dbReference>
<evidence type="ECO:0000313" key="10">
    <source>
        <dbReference type="Proteomes" id="UP000197619"/>
    </source>
</evidence>
<comment type="caution">
    <text evidence="9">The sequence shown here is derived from an EMBL/GenBank/DDBJ whole genome shotgun (WGS) entry which is preliminary data.</text>
</comment>
<protein>
    <submittedName>
        <fullName evidence="9">EF-hand calcium-binding domain-containing protein 4B</fullName>
    </submittedName>
</protein>
<dbReference type="FunFam" id="3.40.50.300:FF:001129">
    <property type="entry name" value="ras-related protein Rab-44 isoform X2"/>
    <property type="match status" value="1"/>
</dbReference>
<keyword evidence="2" id="KW-0547">Nucleotide-binding</keyword>
<evidence type="ECO:0000256" key="4">
    <source>
        <dbReference type="ARBA" id="ARBA00023134"/>
    </source>
</evidence>
<keyword evidence="6" id="KW-0175">Coiled coil</keyword>
<dbReference type="Proteomes" id="UP000197619">
    <property type="component" value="Unassembled WGS sequence"/>
</dbReference>
<keyword evidence="4" id="KW-0342">GTP-binding</keyword>
<dbReference type="InterPro" id="IPR050227">
    <property type="entry name" value="Rab"/>
</dbReference>
<feature type="region of interest" description="Disordered" evidence="7">
    <location>
        <begin position="1"/>
        <end position="27"/>
    </location>
</feature>
<dbReference type="STRING" id="299123.ENSLSDP00000017503"/>
<dbReference type="Pfam" id="PF08477">
    <property type="entry name" value="Roc"/>
    <property type="match status" value="1"/>
</dbReference>
<dbReference type="GO" id="GO:0005509">
    <property type="term" value="F:calcium ion binding"/>
    <property type="evidence" value="ECO:0007669"/>
    <property type="project" value="InterPro"/>
</dbReference>
<dbReference type="InterPro" id="IPR011992">
    <property type="entry name" value="EF-hand-dom_pair"/>
</dbReference>
<dbReference type="SMART" id="SM00054">
    <property type="entry name" value="EFh"/>
    <property type="match status" value="2"/>
</dbReference>
<dbReference type="SMART" id="SM00176">
    <property type="entry name" value="RAN"/>
    <property type="match status" value="1"/>
</dbReference>
<evidence type="ECO:0000256" key="3">
    <source>
        <dbReference type="ARBA" id="ARBA00022837"/>
    </source>
</evidence>
<evidence type="ECO:0000313" key="9">
    <source>
        <dbReference type="EMBL" id="OWK63952.1"/>
    </source>
</evidence>
<dbReference type="GO" id="GO:0005525">
    <property type="term" value="F:GTP binding"/>
    <property type="evidence" value="ECO:0007669"/>
    <property type="project" value="UniProtKB-KW"/>
</dbReference>
<dbReference type="InterPro" id="IPR002048">
    <property type="entry name" value="EF_hand_dom"/>
</dbReference>
<dbReference type="SUPFAM" id="SSF52540">
    <property type="entry name" value="P-loop containing nucleoside triphosphate hydrolases"/>
    <property type="match status" value="1"/>
</dbReference>
<evidence type="ECO:0000256" key="7">
    <source>
        <dbReference type="SAM" id="MobiDB-lite"/>
    </source>
</evidence>
<dbReference type="InterPro" id="IPR018247">
    <property type="entry name" value="EF_Hand_1_Ca_BS"/>
</dbReference>
<dbReference type="EMBL" id="MUZQ01000007">
    <property type="protein sequence ID" value="OWK63952.1"/>
    <property type="molecule type" value="Genomic_DNA"/>
</dbReference>
<sequence>MDRIKGDYTSPVRPGDAERRSTGEQDPELTVLGKAQEFFQICDLEGKGFVTRQDMQRLHPELPLSLEELEKVFVTLDADGNGSLTPKEFITGFSQFLLEQIALKNDTVQLSEGETACPVRYEETMTGDEDEEFQFSNLMDRLGAAKVLDDETDVKQLWLQLRKEEPHLLSSFEEFLVRIFSQLQEADNEKNELECALKKKIAAYDEEIQHLYEEMEQQIKKEKEQFLLKDTERFQSYSQELECKLLSKEQELEQLVQKQKRLEHQCTQLLSGKEETKVENTKLKLTNQELLRDLERTSHELNLAQQQLQVLQEEASRLHEEKEMEVYRVTETLQREKSGLLKQLDFLRERNKHLKDERDIFLQKCKTTVPKARWKQRSGSIIGKYIEGKMLPNSHSFEEDDIFSNSKRRNSAGLNGVLSEEPDAGITGGMPKTSHLQRIISIEEDHLPQLLDRLVDKQLSRWTGEDENTFETEINNKAREQSMEHSSSSSREQPVGKETLSNEERINSVPERLFKIVFVGNSSVGKTSFLRRFCEDRFFPGTAATVGFLQRKRQEGIWHSFDLVFTSMNFTGMGYDWQGVDYNVRTVTVDHTQVALQLWDTAGQERYRSITKQFFRKADGVIVMYDITAKDTFTAVKQWLISIEEATGETMPVLLLGNKTDNEKEREVPMGMGDHLAKDYNLIFYECSAYSGYNVENSVLHLARILKEHEDKVKEKTIELQSDTNKKSCSVYKCSKCCGTGNISRPARFILTVTGIYMSGLQEKGYMTQRPVTDEDSLVEMFEKGLVLVYKRIPQRESYISLKYKLETSQDEGKETAYYASTVEGTRMERR</sequence>
<dbReference type="NCBIfam" id="TIGR00231">
    <property type="entry name" value="small_GTP"/>
    <property type="match status" value="1"/>
</dbReference>
<feature type="domain" description="EF-hand" evidence="8">
    <location>
        <begin position="64"/>
        <end position="99"/>
    </location>
</feature>